<dbReference type="GO" id="GO:0035032">
    <property type="term" value="C:phosphatidylinositol 3-kinase complex, class III"/>
    <property type="evidence" value="ECO:0007669"/>
    <property type="project" value="TreeGrafter"/>
</dbReference>
<reference evidence="2 3" key="1">
    <citation type="submission" date="2021-06" db="EMBL/GenBank/DDBJ databases">
        <title>Caerostris darwini draft genome.</title>
        <authorList>
            <person name="Kono N."/>
            <person name="Arakawa K."/>
        </authorList>
    </citation>
    <scope>NUCLEOTIDE SEQUENCE [LARGE SCALE GENOMIC DNA]</scope>
</reference>
<dbReference type="GO" id="GO:0009267">
    <property type="term" value="P:cellular response to starvation"/>
    <property type="evidence" value="ECO:0007669"/>
    <property type="project" value="TreeGrafter"/>
</dbReference>
<dbReference type="PANTHER" id="PTHR13664:SF0">
    <property type="entry name" value="BECLIN 1-ASSOCIATED AUTOPHAGY-RELATED KEY REGULATOR"/>
    <property type="match status" value="1"/>
</dbReference>
<evidence type="ECO:0000313" key="3">
    <source>
        <dbReference type="Proteomes" id="UP001054837"/>
    </source>
</evidence>
<dbReference type="GO" id="GO:0097629">
    <property type="term" value="C:extrinsic component of omegasome membrane"/>
    <property type="evidence" value="ECO:0007669"/>
    <property type="project" value="TreeGrafter"/>
</dbReference>
<organism evidence="2 3">
    <name type="scientific">Caerostris darwini</name>
    <dbReference type="NCBI Taxonomy" id="1538125"/>
    <lineage>
        <taxon>Eukaryota</taxon>
        <taxon>Metazoa</taxon>
        <taxon>Ecdysozoa</taxon>
        <taxon>Arthropoda</taxon>
        <taxon>Chelicerata</taxon>
        <taxon>Arachnida</taxon>
        <taxon>Araneae</taxon>
        <taxon>Araneomorphae</taxon>
        <taxon>Entelegynae</taxon>
        <taxon>Araneoidea</taxon>
        <taxon>Araneidae</taxon>
        <taxon>Caerostris</taxon>
    </lineage>
</organism>
<accession>A0AAV4PC04</accession>
<dbReference type="PANTHER" id="PTHR13664">
    <property type="entry name" value="BECLIN 1-ASSOCIATED AUTOPHAGY-RELATED KEY REGULATOR"/>
    <property type="match status" value="1"/>
</dbReference>
<dbReference type="GO" id="GO:0016240">
    <property type="term" value="P:autophagosome membrane docking"/>
    <property type="evidence" value="ECO:0007669"/>
    <property type="project" value="TreeGrafter"/>
</dbReference>
<evidence type="ECO:0000313" key="2">
    <source>
        <dbReference type="EMBL" id="GIX93528.1"/>
    </source>
</evidence>
<dbReference type="AlphaFoldDB" id="A0AAV4PC04"/>
<dbReference type="GO" id="GO:0043495">
    <property type="term" value="F:protein-membrane adaptor activity"/>
    <property type="evidence" value="ECO:0007669"/>
    <property type="project" value="TreeGrafter"/>
</dbReference>
<dbReference type="GO" id="GO:0000423">
    <property type="term" value="P:mitophagy"/>
    <property type="evidence" value="ECO:0007669"/>
    <property type="project" value="TreeGrafter"/>
</dbReference>
<gene>
    <name evidence="2" type="primary">Atg14</name>
    <name evidence="2" type="ORF">CDAR_121741</name>
</gene>
<dbReference type="GO" id="GO:0097632">
    <property type="term" value="C:extrinsic component of phagophore assembly site membrane"/>
    <property type="evidence" value="ECO:0007669"/>
    <property type="project" value="TreeGrafter"/>
</dbReference>
<sequence>MASSSDEGLDESIPEMIYQCISYPDAHNHKREDSYLKCKFCNQCKKKFYCDDCIRDGNFTHSKNFLESFSDKKRKKYEQDMVIQDLIKKFEIIYAKKAKVENVKLAIDKCKEKIKYLERNIKSCKDEVSKDKIKIEDLKGRKNKLIKKQERFSEKIPEFKKHAEKIEDHLQCKASNLKSKQCDLESLIQKRTNELVTFIFPIFQVPSFDKDLASSDRVKKAELQEAQTFTYVEGNWTYNNPRDNVYSIIEPYLITSDYSPYTYWNEKMAFPSSTSNIPHDDSDLYNSAYITSAALAYEAQLVSVMTSFMNCHVRNRTSFNDFYKFETVEQFAVAVAKLNTHILNLCIARQVDLTKMCPNGTISNLLVLLDFKSNENGSIRAITSEEREDLISSLEEPGVDFLPFNDSDDDTNDDIEDEFVYVPDDEVPFSEPIPVPVPEPVPIHTSLLSSLWKAATGQK</sequence>
<protein>
    <submittedName>
        <fullName evidence="2">Beclin 1-associated autophagy-related key regulator</fullName>
    </submittedName>
</protein>
<name>A0AAV4PC04_9ARAC</name>
<dbReference type="GO" id="GO:0000045">
    <property type="term" value="P:autophagosome assembly"/>
    <property type="evidence" value="ECO:0007669"/>
    <property type="project" value="TreeGrafter"/>
</dbReference>
<dbReference type="EMBL" id="BPLQ01002498">
    <property type="protein sequence ID" value="GIX93528.1"/>
    <property type="molecule type" value="Genomic_DNA"/>
</dbReference>
<keyword evidence="1" id="KW-0175">Coiled coil</keyword>
<comment type="caution">
    <text evidence="2">The sequence shown here is derived from an EMBL/GenBank/DDBJ whole genome shotgun (WGS) entry which is preliminary data.</text>
</comment>
<dbReference type="GO" id="GO:0035014">
    <property type="term" value="F:phosphatidylinositol 3-kinase regulator activity"/>
    <property type="evidence" value="ECO:0007669"/>
    <property type="project" value="TreeGrafter"/>
</dbReference>
<evidence type="ECO:0000256" key="1">
    <source>
        <dbReference type="SAM" id="Coils"/>
    </source>
</evidence>
<dbReference type="Proteomes" id="UP001054837">
    <property type="component" value="Unassembled WGS sequence"/>
</dbReference>
<keyword evidence="3" id="KW-1185">Reference proteome</keyword>
<proteinExistence type="predicted"/>
<feature type="coiled-coil region" evidence="1">
    <location>
        <begin position="100"/>
        <end position="155"/>
    </location>
</feature>
<dbReference type="GO" id="GO:0005776">
    <property type="term" value="C:autophagosome"/>
    <property type="evidence" value="ECO:0007669"/>
    <property type="project" value="TreeGrafter"/>
</dbReference>